<sequence>MSPAVAPPSFPESLSAAIAARGVTLRELVDSLGARGHAVSLSTLSSWRTGRRRPDGAASREVVEALEDVLDLAPTTLSSLLGPSRRPGPRDTTPYSVGGEEGTAEALRALGMSDPHALVESSSHVVLDVDLTGRVTRLTARAAWLARTPGAHHAPYFVAVDTPAASSSSTAEAAVATPHAADGAIPALEPPTIRAVGGCTIGATHHRAETGLFAAELRLHRPLETNETVITEIELSGMLGGPDEPGWDLMVTRRQRVLALWVRFDPRRVPRTIHAITHDARGSARRRVAAIGPEAHLLQPGFGPGTAGLRWEW</sequence>
<evidence type="ECO:0000313" key="2">
    <source>
        <dbReference type="EMBL" id="MEQ7849077.1"/>
    </source>
</evidence>
<dbReference type="Proteomes" id="UP001482520">
    <property type="component" value="Unassembled WGS sequence"/>
</dbReference>
<proteinExistence type="predicted"/>
<accession>A0ABV1P2U4</accession>
<name>A0ABV1P2U4_9ACTN</name>
<evidence type="ECO:0000313" key="3">
    <source>
        <dbReference type="Proteomes" id="UP001482520"/>
    </source>
</evidence>
<keyword evidence="3" id="KW-1185">Reference proteome</keyword>
<gene>
    <name evidence="2" type="ORF">V6R90_17495</name>
</gene>
<dbReference type="RefSeq" id="WP_349805425.1">
    <property type="nucleotide sequence ID" value="NZ_JBEGDP010000028.1"/>
</dbReference>
<dbReference type="CDD" id="cd00093">
    <property type="entry name" value="HTH_XRE"/>
    <property type="match status" value="1"/>
</dbReference>
<evidence type="ECO:0000256" key="1">
    <source>
        <dbReference type="SAM" id="MobiDB-lite"/>
    </source>
</evidence>
<protein>
    <submittedName>
        <fullName evidence="2">Helix-turn-helix transcriptional regulator</fullName>
    </submittedName>
</protein>
<reference evidence="2 3" key="1">
    <citation type="submission" date="2024-02" db="EMBL/GenBank/DDBJ databases">
        <title>Full genome sequence of Nocardioides kribbensis.</title>
        <authorList>
            <person name="Poletto B.L."/>
            <person name="Silva G."/>
            <person name="Galante D."/>
            <person name="Campos K.R."/>
            <person name="Santos M.B.N."/>
            <person name="Sacchi C.T."/>
        </authorList>
    </citation>
    <scope>NUCLEOTIDE SEQUENCE [LARGE SCALE GENOMIC DNA]</scope>
    <source>
        <strain evidence="2 3">O4R</strain>
    </source>
</reference>
<feature type="region of interest" description="Disordered" evidence="1">
    <location>
        <begin position="77"/>
        <end position="99"/>
    </location>
</feature>
<dbReference type="EMBL" id="JBEGDP010000028">
    <property type="protein sequence ID" value="MEQ7849077.1"/>
    <property type="molecule type" value="Genomic_DNA"/>
</dbReference>
<comment type="caution">
    <text evidence="2">The sequence shown here is derived from an EMBL/GenBank/DDBJ whole genome shotgun (WGS) entry which is preliminary data.</text>
</comment>
<organism evidence="2 3">
    <name type="scientific">Nocardioides kribbensis</name>
    <dbReference type="NCBI Taxonomy" id="305517"/>
    <lineage>
        <taxon>Bacteria</taxon>
        <taxon>Bacillati</taxon>
        <taxon>Actinomycetota</taxon>
        <taxon>Actinomycetes</taxon>
        <taxon>Propionibacteriales</taxon>
        <taxon>Nocardioidaceae</taxon>
        <taxon>Nocardioides</taxon>
    </lineage>
</organism>
<dbReference type="InterPro" id="IPR001387">
    <property type="entry name" value="Cro/C1-type_HTH"/>
</dbReference>